<feature type="region of interest" description="Disordered" evidence="1">
    <location>
        <begin position="1"/>
        <end position="89"/>
    </location>
</feature>
<reference evidence="2 3" key="1">
    <citation type="submission" date="2016-04" db="EMBL/GenBank/DDBJ databases">
        <title>Genome analysis of Thermosulfurimonas dismutans, the first thermophilic sulfur-disproportionating bacterium of the phylum Thermodesulfobacteria.</title>
        <authorList>
            <person name="Mardanov A.V."/>
            <person name="Beletsky A.V."/>
            <person name="Kadnikov V.V."/>
            <person name="Slobodkin A.I."/>
            <person name="Ravin N.V."/>
        </authorList>
    </citation>
    <scope>NUCLEOTIDE SEQUENCE [LARGE SCALE GENOMIC DNA]</scope>
    <source>
        <strain evidence="2 3">S95</strain>
    </source>
</reference>
<proteinExistence type="predicted"/>
<name>A0A179D6E8_9BACT</name>
<dbReference type="AlphaFoldDB" id="A0A179D6E8"/>
<evidence type="ECO:0000313" key="3">
    <source>
        <dbReference type="Proteomes" id="UP000078390"/>
    </source>
</evidence>
<sequence>MRRPRQGPEALRRIRGRRATTERGGKAGRFLFHGLFPPQDASSLSHGTGGTEPQRQRRPPPPGAGARPTARRGEGAEHFGGGGRRWRGRLWRARNSTQIMTRLGGPSR</sequence>
<dbReference type="STRING" id="999894.TDIS_0948"/>
<accession>A0A179D6E8</accession>
<evidence type="ECO:0000313" key="2">
    <source>
        <dbReference type="EMBL" id="OAQ21022.1"/>
    </source>
</evidence>
<dbReference type="EMBL" id="LWLG01000004">
    <property type="protein sequence ID" value="OAQ21022.1"/>
    <property type="molecule type" value="Genomic_DNA"/>
</dbReference>
<dbReference type="Proteomes" id="UP000078390">
    <property type="component" value="Unassembled WGS sequence"/>
</dbReference>
<protein>
    <submittedName>
        <fullName evidence="2">Uncharacterized protein</fullName>
    </submittedName>
</protein>
<evidence type="ECO:0000256" key="1">
    <source>
        <dbReference type="SAM" id="MobiDB-lite"/>
    </source>
</evidence>
<gene>
    <name evidence="2" type="ORF">TDIS_0948</name>
</gene>
<comment type="caution">
    <text evidence="2">The sequence shown here is derived from an EMBL/GenBank/DDBJ whole genome shotgun (WGS) entry which is preliminary data.</text>
</comment>
<keyword evidence="3" id="KW-1185">Reference proteome</keyword>
<organism evidence="2 3">
    <name type="scientific">Thermosulfurimonas dismutans</name>
    <dbReference type="NCBI Taxonomy" id="999894"/>
    <lineage>
        <taxon>Bacteria</taxon>
        <taxon>Pseudomonadati</taxon>
        <taxon>Thermodesulfobacteriota</taxon>
        <taxon>Thermodesulfobacteria</taxon>
        <taxon>Thermodesulfobacteriales</taxon>
        <taxon>Thermodesulfobacteriaceae</taxon>
        <taxon>Thermosulfurimonas</taxon>
    </lineage>
</organism>